<evidence type="ECO:0000313" key="3">
    <source>
        <dbReference type="EnsemblFungi" id="PTTG_26566-t43_1-p1"/>
    </source>
</evidence>
<dbReference type="EMBL" id="ADAS02000026">
    <property type="protein sequence ID" value="OAV95720.1"/>
    <property type="molecule type" value="Genomic_DNA"/>
</dbReference>
<dbReference type="AlphaFoldDB" id="A0A180GSI4"/>
<dbReference type="EnsemblFungi" id="PTTG_26566-t43_1">
    <property type="protein sequence ID" value="PTTG_26566-t43_1-p1"/>
    <property type="gene ID" value="PTTG_26566"/>
</dbReference>
<reference evidence="2" key="1">
    <citation type="submission" date="2009-11" db="EMBL/GenBank/DDBJ databases">
        <authorList>
            <consortium name="The Broad Institute Genome Sequencing Platform"/>
            <person name="Ward D."/>
            <person name="Feldgarden M."/>
            <person name="Earl A."/>
            <person name="Young S.K."/>
            <person name="Zeng Q."/>
            <person name="Koehrsen M."/>
            <person name="Alvarado L."/>
            <person name="Berlin A."/>
            <person name="Bochicchio J."/>
            <person name="Borenstein D."/>
            <person name="Chapman S.B."/>
            <person name="Chen Z."/>
            <person name="Engels R."/>
            <person name="Freedman E."/>
            <person name="Gellesch M."/>
            <person name="Goldberg J."/>
            <person name="Griggs A."/>
            <person name="Gujja S."/>
            <person name="Heilman E."/>
            <person name="Heiman D."/>
            <person name="Hepburn T."/>
            <person name="Howarth C."/>
            <person name="Jen D."/>
            <person name="Larson L."/>
            <person name="Lewis B."/>
            <person name="Mehta T."/>
            <person name="Park D."/>
            <person name="Pearson M."/>
            <person name="Roberts A."/>
            <person name="Saif S."/>
            <person name="Shea T."/>
            <person name="Shenoy N."/>
            <person name="Sisk P."/>
            <person name="Stolte C."/>
            <person name="Sykes S."/>
            <person name="Thomson T."/>
            <person name="Walk T."/>
            <person name="White J."/>
            <person name="Yandava C."/>
            <person name="Izard J."/>
            <person name="Baranova O.V."/>
            <person name="Blanton J.M."/>
            <person name="Tanner A.C."/>
            <person name="Dewhirst F.E."/>
            <person name="Haas B."/>
            <person name="Nusbaum C."/>
            <person name="Birren B."/>
        </authorList>
    </citation>
    <scope>NUCLEOTIDE SEQUENCE [LARGE SCALE GENOMIC DNA]</scope>
    <source>
        <strain evidence="2">1-1 BBBD Race 1</strain>
    </source>
</reference>
<reference evidence="3 4" key="3">
    <citation type="journal article" date="2017" name="G3 (Bethesda)">
        <title>Comparative analysis highlights variable genome content of wheat rusts and divergence of the mating loci.</title>
        <authorList>
            <person name="Cuomo C.A."/>
            <person name="Bakkeren G."/>
            <person name="Khalil H.B."/>
            <person name="Panwar V."/>
            <person name="Joly D."/>
            <person name="Linning R."/>
            <person name="Sakthikumar S."/>
            <person name="Song X."/>
            <person name="Adiconis X."/>
            <person name="Fan L."/>
            <person name="Goldberg J.M."/>
            <person name="Levin J.Z."/>
            <person name="Young S."/>
            <person name="Zeng Q."/>
            <person name="Anikster Y."/>
            <person name="Bruce M."/>
            <person name="Wang M."/>
            <person name="Yin C."/>
            <person name="McCallum B."/>
            <person name="Szabo L.J."/>
            <person name="Hulbert S."/>
            <person name="Chen X."/>
            <person name="Fellers J.P."/>
        </authorList>
    </citation>
    <scope>NUCLEOTIDE SEQUENCE</scope>
    <source>
        <strain evidence="4">Isolate 1-1 / race 1 (BBBD)</strain>
        <strain evidence="3">isolate 1-1 / race 1 (BBBD)</strain>
    </source>
</reference>
<organism evidence="2">
    <name type="scientific">Puccinia triticina (isolate 1-1 / race 1 (BBBD))</name>
    <name type="common">Brown leaf rust fungus</name>
    <dbReference type="NCBI Taxonomy" id="630390"/>
    <lineage>
        <taxon>Eukaryota</taxon>
        <taxon>Fungi</taxon>
        <taxon>Dikarya</taxon>
        <taxon>Basidiomycota</taxon>
        <taxon>Pucciniomycotina</taxon>
        <taxon>Pucciniomycetes</taxon>
        <taxon>Pucciniales</taxon>
        <taxon>Pucciniaceae</taxon>
        <taxon>Puccinia</taxon>
    </lineage>
</organism>
<dbReference type="VEuPathDB" id="FungiDB:PTTG_26566"/>
<feature type="region of interest" description="Disordered" evidence="1">
    <location>
        <begin position="93"/>
        <end position="114"/>
    </location>
</feature>
<protein>
    <submittedName>
        <fullName evidence="2 3">Uncharacterized protein</fullName>
    </submittedName>
</protein>
<evidence type="ECO:0000256" key="1">
    <source>
        <dbReference type="SAM" id="MobiDB-lite"/>
    </source>
</evidence>
<reference evidence="2" key="2">
    <citation type="submission" date="2016-05" db="EMBL/GenBank/DDBJ databases">
        <title>Comparative analysis highlights variable genome content of wheat rusts and divergence of the mating loci.</title>
        <authorList>
            <person name="Cuomo C.A."/>
            <person name="Bakkeren G."/>
            <person name="Szabo L."/>
            <person name="Khalil H."/>
            <person name="Joly D."/>
            <person name="Goldberg J."/>
            <person name="Young S."/>
            <person name="Zeng Q."/>
            <person name="Fellers J."/>
        </authorList>
    </citation>
    <scope>NUCLEOTIDE SEQUENCE [LARGE SCALE GENOMIC DNA]</scope>
    <source>
        <strain evidence="2">1-1 BBBD Race 1</strain>
    </source>
</reference>
<feature type="compositionally biased region" description="Pro residues" evidence="1">
    <location>
        <begin position="39"/>
        <end position="48"/>
    </location>
</feature>
<keyword evidence="4" id="KW-1185">Reference proteome</keyword>
<accession>A0A180GSI4</accession>
<feature type="region of interest" description="Disordered" evidence="1">
    <location>
        <begin position="38"/>
        <end position="70"/>
    </location>
</feature>
<evidence type="ECO:0000313" key="4">
    <source>
        <dbReference type="Proteomes" id="UP000005240"/>
    </source>
</evidence>
<proteinExistence type="predicted"/>
<evidence type="ECO:0000313" key="2">
    <source>
        <dbReference type="EMBL" id="OAV95720.1"/>
    </source>
</evidence>
<name>A0A180GSI4_PUCT1</name>
<sequence>MALTASACPNAAAIRMIAGDPSLSLELSSIQCLGCPCLPNTPPQPSPPTSTAASLHPAPPQPTPAQTLLTRPKRPQLCLQVSELKLVEQLHSSFPSSLLTPTKGTTKPKKDKGLAQEITAIDRAFGSEDEEAWELRAPSGP</sequence>
<dbReference type="Proteomes" id="UP000005240">
    <property type="component" value="Unassembled WGS sequence"/>
</dbReference>
<reference evidence="3" key="4">
    <citation type="submission" date="2025-05" db="UniProtKB">
        <authorList>
            <consortium name="EnsemblFungi"/>
        </authorList>
    </citation>
    <scope>IDENTIFICATION</scope>
    <source>
        <strain evidence="3">isolate 1-1 / race 1 (BBBD)</strain>
    </source>
</reference>
<gene>
    <name evidence="2" type="ORF">PTTG_26566</name>
</gene>